<dbReference type="Pfam" id="PF14352">
    <property type="entry name" value="DUF4402"/>
    <property type="match status" value="1"/>
</dbReference>
<sequence>MGQQNMKKVGVATAARVLGALLAATTASAAHAEADTATSSATIATPISIIKTQDLNYGSVVVGPGANPWVAMDVWTGNRFCANDTVCFGSATAARFTVYGSTDANISYQRSIPFTGSAGPDMRIDLTCQASNSSGPLIVPEGHVLPLVTTGTAIGCAGVLHANPGQPDGNCSGSMTLNVDYL</sequence>
<keyword evidence="1" id="KW-0732">Signal</keyword>
<keyword evidence="3" id="KW-1185">Reference proteome</keyword>
<accession>A0A6H2DPI5</accession>
<dbReference type="InterPro" id="IPR025514">
    <property type="entry name" value="DUF4402"/>
</dbReference>
<reference evidence="2 3" key="1">
    <citation type="submission" date="2020-04" db="EMBL/GenBank/DDBJ databases">
        <title>Genome sequence for Sphingorhabdus sp. strain M1.</title>
        <authorList>
            <person name="Park S.-J."/>
        </authorList>
    </citation>
    <scope>NUCLEOTIDE SEQUENCE [LARGE SCALE GENOMIC DNA]</scope>
    <source>
        <strain evidence="2 3">JK6</strain>
    </source>
</reference>
<feature type="chain" id="PRO_5026228959" evidence="1">
    <location>
        <begin position="33"/>
        <end position="182"/>
    </location>
</feature>
<dbReference type="Proteomes" id="UP000501600">
    <property type="component" value="Chromosome"/>
</dbReference>
<evidence type="ECO:0000313" key="3">
    <source>
        <dbReference type="Proteomes" id="UP000501600"/>
    </source>
</evidence>
<proteinExistence type="predicted"/>
<dbReference type="RefSeq" id="WP_168820375.1">
    <property type="nucleotide sequence ID" value="NZ_CP051217.1"/>
</dbReference>
<evidence type="ECO:0000256" key="1">
    <source>
        <dbReference type="SAM" id="SignalP"/>
    </source>
</evidence>
<protein>
    <submittedName>
        <fullName evidence="2">DUF4402 domain-containing protein</fullName>
    </submittedName>
</protein>
<dbReference type="AlphaFoldDB" id="A0A6H2DPI5"/>
<name>A0A6H2DPI5_9SPHN</name>
<dbReference type="EMBL" id="CP051217">
    <property type="protein sequence ID" value="QJB70108.1"/>
    <property type="molecule type" value="Genomic_DNA"/>
</dbReference>
<organism evidence="2 3">
    <name type="scientific">Parasphingorhabdus halotolerans</name>
    <dbReference type="NCBI Taxonomy" id="2725558"/>
    <lineage>
        <taxon>Bacteria</taxon>
        <taxon>Pseudomonadati</taxon>
        <taxon>Pseudomonadota</taxon>
        <taxon>Alphaproteobacteria</taxon>
        <taxon>Sphingomonadales</taxon>
        <taxon>Sphingomonadaceae</taxon>
        <taxon>Parasphingorhabdus</taxon>
    </lineage>
</organism>
<gene>
    <name evidence="2" type="ORF">HF685_13090</name>
</gene>
<feature type="signal peptide" evidence="1">
    <location>
        <begin position="1"/>
        <end position="32"/>
    </location>
</feature>
<dbReference type="KEGG" id="phao:HF685_13090"/>
<evidence type="ECO:0000313" key="2">
    <source>
        <dbReference type="EMBL" id="QJB70108.1"/>
    </source>
</evidence>